<dbReference type="AlphaFoldDB" id="A0AAV4RQV0"/>
<gene>
    <name evidence="1" type="ORF">CDAR_431171</name>
</gene>
<accession>A0AAV4RQV0</accession>
<evidence type="ECO:0000313" key="2">
    <source>
        <dbReference type="Proteomes" id="UP001054837"/>
    </source>
</evidence>
<comment type="caution">
    <text evidence="1">The sequence shown here is derived from an EMBL/GenBank/DDBJ whole genome shotgun (WGS) entry which is preliminary data.</text>
</comment>
<reference evidence="1 2" key="1">
    <citation type="submission" date="2021-06" db="EMBL/GenBank/DDBJ databases">
        <title>Caerostris darwini draft genome.</title>
        <authorList>
            <person name="Kono N."/>
            <person name="Arakawa K."/>
        </authorList>
    </citation>
    <scope>NUCLEOTIDE SEQUENCE [LARGE SCALE GENOMIC DNA]</scope>
</reference>
<sequence length="125" mass="14188">MTLPFQCLFLFRVDSILSPASLRLMRKDSHIDAVKADPLRMLRVADYPCFQKMVETGEGLNPFQTQLDRSSIEEKRFLGFQPTHHPSWGITGMTVTVGKGTAQLTSKKTRTTIEILSPFPHLLLR</sequence>
<proteinExistence type="predicted"/>
<organism evidence="1 2">
    <name type="scientific">Caerostris darwini</name>
    <dbReference type="NCBI Taxonomy" id="1538125"/>
    <lineage>
        <taxon>Eukaryota</taxon>
        <taxon>Metazoa</taxon>
        <taxon>Ecdysozoa</taxon>
        <taxon>Arthropoda</taxon>
        <taxon>Chelicerata</taxon>
        <taxon>Arachnida</taxon>
        <taxon>Araneae</taxon>
        <taxon>Araneomorphae</taxon>
        <taxon>Entelegynae</taxon>
        <taxon>Araneoidea</taxon>
        <taxon>Araneidae</taxon>
        <taxon>Caerostris</taxon>
    </lineage>
</organism>
<evidence type="ECO:0000313" key="1">
    <source>
        <dbReference type="EMBL" id="GIY23296.1"/>
    </source>
</evidence>
<dbReference type="Proteomes" id="UP001054837">
    <property type="component" value="Unassembled WGS sequence"/>
</dbReference>
<protein>
    <submittedName>
        <fullName evidence="1">Uncharacterized protein</fullName>
    </submittedName>
</protein>
<keyword evidence="2" id="KW-1185">Reference proteome</keyword>
<dbReference type="EMBL" id="BPLQ01006531">
    <property type="protein sequence ID" value="GIY23296.1"/>
    <property type="molecule type" value="Genomic_DNA"/>
</dbReference>
<name>A0AAV4RQV0_9ARAC</name>